<dbReference type="AlphaFoldDB" id="E6K231"/>
<gene>
    <name evidence="1" type="ORF">HMPREF0620_1504</name>
</gene>
<dbReference type="KEGG" id="pdo:PSDT_0176"/>
<accession>E6K231</accession>
<reference evidence="1 2" key="1">
    <citation type="submission" date="2010-12" db="EMBL/GenBank/DDBJ databases">
        <authorList>
            <person name="Muzny D."/>
            <person name="Qin X."/>
            <person name="Buhay C."/>
            <person name="Dugan-Rocha S."/>
            <person name="Ding Y."/>
            <person name="Chen G."/>
            <person name="Hawes A."/>
            <person name="Holder M."/>
            <person name="Jhangiani S."/>
            <person name="Johnson A."/>
            <person name="Khan Z."/>
            <person name="Li Z."/>
            <person name="Liu W."/>
            <person name="Liu X."/>
            <person name="Perez L."/>
            <person name="Shen H."/>
            <person name="Wang Q."/>
            <person name="Watt J."/>
            <person name="Xi L."/>
            <person name="Xin Y."/>
            <person name="Zhou J."/>
            <person name="Deng J."/>
            <person name="Jiang H."/>
            <person name="Liu Y."/>
            <person name="Qu J."/>
            <person name="Song X.-Z."/>
            <person name="Zhang L."/>
            <person name="Villasana D."/>
            <person name="Johnson A."/>
            <person name="Liu J."/>
            <person name="Liyanage D."/>
            <person name="Lorensuhewa L."/>
            <person name="Robinson T."/>
            <person name="Song A."/>
            <person name="Song B.-B."/>
            <person name="Dinh H."/>
            <person name="Thornton R."/>
            <person name="Coyle M."/>
            <person name="Francisco L."/>
            <person name="Jackson L."/>
            <person name="Javaid M."/>
            <person name="Korchina V."/>
            <person name="Kovar C."/>
            <person name="Mata R."/>
            <person name="Mathew T."/>
            <person name="Ngo R."/>
            <person name="Nguyen L."/>
            <person name="Nguyen N."/>
            <person name="Okwuonu G."/>
            <person name="Ongeri F."/>
            <person name="Pham C."/>
            <person name="Simmons D."/>
            <person name="Wilczek-Boney K."/>
            <person name="Hale W."/>
            <person name="Jakkamsetti A."/>
            <person name="Pham P."/>
            <person name="Ruth R."/>
            <person name="San Lucas F."/>
            <person name="Warren J."/>
            <person name="Zhang J."/>
            <person name="Zhao Z."/>
            <person name="Zhou C."/>
            <person name="Zhu D."/>
            <person name="Lee S."/>
            <person name="Bess C."/>
            <person name="Blankenburg K."/>
            <person name="Forbes L."/>
            <person name="Fu Q."/>
            <person name="Gubbala S."/>
            <person name="Hirani K."/>
            <person name="Jayaseelan J.C."/>
            <person name="Lara F."/>
            <person name="Munidasa M."/>
            <person name="Palculict T."/>
            <person name="Patil S."/>
            <person name="Pu L.-L."/>
            <person name="Saada N."/>
            <person name="Tang L."/>
            <person name="Weissenberger G."/>
            <person name="Zhu Y."/>
            <person name="Hemphill L."/>
            <person name="Shang Y."/>
            <person name="Youmans B."/>
            <person name="Ayvaz T."/>
            <person name="Ross M."/>
            <person name="Santibanez J."/>
            <person name="Aqrawi P."/>
            <person name="Gross S."/>
            <person name="Joshi V."/>
            <person name="Fowler G."/>
            <person name="Nazareth L."/>
            <person name="Reid J."/>
            <person name="Worley K."/>
            <person name="Petrosino J."/>
            <person name="Highlander S."/>
            <person name="Gibbs R."/>
        </authorList>
    </citation>
    <scope>NUCLEOTIDE SEQUENCE [LARGE SCALE GENOMIC DNA]</scope>
    <source>
        <strain evidence="1 2">DSM 10105</strain>
    </source>
</reference>
<dbReference type="HOGENOM" id="CLU_2383497_0_0_11"/>
<dbReference type="PATRIC" id="fig|864564.6.peg.197"/>
<dbReference type="Proteomes" id="UP000004946">
    <property type="component" value="Chromosome"/>
</dbReference>
<keyword evidence="2" id="KW-1185">Reference proteome</keyword>
<proteinExistence type="predicted"/>
<name>E6K231_PARDN</name>
<evidence type="ECO:0000313" key="1">
    <source>
        <dbReference type="EMBL" id="EFT82819.1"/>
    </source>
</evidence>
<comment type="caution">
    <text evidence="1">The sequence shown here is derived from an EMBL/GenBank/DDBJ whole genome shotgun (WGS) entry which is preliminary data.</text>
</comment>
<evidence type="ECO:0000313" key="2">
    <source>
        <dbReference type="Proteomes" id="UP000004946"/>
    </source>
</evidence>
<organism evidence="1 2">
    <name type="scientific">Parascardovia denticolens DSM 10105 = JCM 12538</name>
    <dbReference type="NCBI Taxonomy" id="864564"/>
    <lineage>
        <taxon>Bacteria</taxon>
        <taxon>Bacillati</taxon>
        <taxon>Actinomycetota</taxon>
        <taxon>Actinomycetes</taxon>
        <taxon>Bifidobacteriales</taxon>
        <taxon>Bifidobacteriaceae</taxon>
        <taxon>Parascardovia</taxon>
    </lineage>
</organism>
<sequence>MDVSHAVGLRSLKEEDHRERSVYRDQYPLVFDRIHHALSDSTAFTTEMSRFLPSAVRERTMAAEYGSKPWNPPAPTFSAHSHQTIRLWIKYPIR</sequence>
<dbReference type="EMBL" id="AEON01000002">
    <property type="protein sequence ID" value="EFT82819.1"/>
    <property type="molecule type" value="Genomic_DNA"/>
</dbReference>
<protein>
    <submittedName>
        <fullName evidence="1">Uncharacterized protein</fullName>
    </submittedName>
</protein>